<dbReference type="Pfam" id="PF11001">
    <property type="entry name" value="AFUB_07903_YDR124W_hel"/>
    <property type="match status" value="1"/>
</dbReference>
<evidence type="ECO:0000259" key="2">
    <source>
        <dbReference type="Pfam" id="PF11001"/>
    </source>
</evidence>
<name>A0A5N6E6S9_9EURO</name>
<gene>
    <name evidence="3" type="ORF">BDV33DRAFT_185092</name>
</gene>
<dbReference type="InterPro" id="IPR047092">
    <property type="entry name" value="AFUB_07903/YDR124W-like_hel"/>
</dbReference>
<evidence type="ECO:0000313" key="3">
    <source>
        <dbReference type="EMBL" id="KAB8213271.1"/>
    </source>
</evidence>
<proteinExistence type="predicted"/>
<dbReference type="AlphaFoldDB" id="A0A5N6E6S9"/>
<feature type="region of interest" description="Disordered" evidence="1">
    <location>
        <begin position="316"/>
        <end position="343"/>
    </location>
</feature>
<dbReference type="PANTHER" id="PTHR36102">
    <property type="entry name" value="CHROMOSOME 10, WHOLE GENOME SHOTGUN SEQUENCE"/>
    <property type="match status" value="1"/>
</dbReference>
<accession>A0A5N6E6S9</accession>
<keyword evidence="4" id="KW-1185">Reference proteome</keyword>
<reference evidence="3 4" key="1">
    <citation type="submission" date="2019-04" db="EMBL/GenBank/DDBJ databases">
        <title>Fungal friends and foes A comparative genomics study of 23 Aspergillus species from section Flavi.</title>
        <authorList>
            <consortium name="DOE Joint Genome Institute"/>
            <person name="Kjaerbolling I."/>
            <person name="Vesth T.C."/>
            <person name="Frisvad J.C."/>
            <person name="Nybo J.L."/>
            <person name="Theobald S."/>
            <person name="Kildgaard S."/>
            <person name="Petersen T.I."/>
            <person name="Kuo A."/>
            <person name="Sato A."/>
            <person name="Lyhne E.K."/>
            <person name="Kogle M.E."/>
            <person name="Wiebenga A."/>
            <person name="Kun R.S."/>
            <person name="Lubbers R.J."/>
            <person name="Makela M.R."/>
            <person name="Barry K."/>
            <person name="Chovatia M."/>
            <person name="Clum A."/>
            <person name="Daum C."/>
            <person name="Haridas S."/>
            <person name="He G."/>
            <person name="LaButti K."/>
            <person name="Lipzen A."/>
            <person name="Mondo S."/>
            <person name="Pangilinan J."/>
            <person name="Riley R."/>
            <person name="Salamov A."/>
            <person name="Simmons B.A."/>
            <person name="Magnuson J.K."/>
            <person name="Henrissat B."/>
            <person name="Mortensen U.H."/>
            <person name="Larsen T.O."/>
            <person name="De vries R.P."/>
            <person name="Grigoriev I.V."/>
            <person name="Machida M."/>
            <person name="Baker S.E."/>
            <person name="Andersen M.R."/>
        </authorList>
    </citation>
    <scope>NUCLEOTIDE SEQUENCE [LARGE SCALE GENOMIC DNA]</scope>
    <source>
        <strain evidence="3 4">CBS 126849</strain>
    </source>
</reference>
<organism evidence="3 4">
    <name type="scientific">Aspergillus novoparasiticus</name>
    <dbReference type="NCBI Taxonomy" id="986946"/>
    <lineage>
        <taxon>Eukaryota</taxon>
        <taxon>Fungi</taxon>
        <taxon>Dikarya</taxon>
        <taxon>Ascomycota</taxon>
        <taxon>Pezizomycotina</taxon>
        <taxon>Eurotiomycetes</taxon>
        <taxon>Eurotiomycetidae</taxon>
        <taxon>Eurotiales</taxon>
        <taxon>Aspergillaceae</taxon>
        <taxon>Aspergillus</taxon>
        <taxon>Aspergillus subgen. Circumdati</taxon>
    </lineage>
</organism>
<dbReference type="EMBL" id="ML733650">
    <property type="protein sequence ID" value="KAB8213271.1"/>
    <property type="molecule type" value="Genomic_DNA"/>
</dbReference>
<evidence type="ECO:0000256" key="1">
    <source>
        <dbReference type="SAM" id="MobiDB-lite"/>
    </source>
</evidence>
<dbReference type="PANTHER" id="PTHR36102:SF1">
    <property type="entry name" value="YDR124W-LIKE HELICAL BUNDLE DOMAIN-CONTAINING PROTEIN"/>
    <property type="match status" value="1"/>
</dbReference>
<feature type="domain" description="Subtelomeric hrmA-associated cluster protein AFUB-079030/YDR124W-like helical bundle" evidence="2">
    <location>
        <begin position="156"/>
        <end position="272"/>
    </location>
</feature>
<evidence type="ECO:0000313" key="4">
    <source>
        <dbReference type="Proteomes" id="UP000326799"/>
    </source>
</evidence>
<dbReference type="Proteomes" id="UP000326799">
    <property type="component" value="Unassembled WGS sequence"/>
</dbReference>
<protein>
    <recommendedName>
        <fullName evidence="2">Subtelomeric hrmA-associated cluster protein AFUB-079030/YDR124W-like helical bundle domain-containing protein</fullName>
    </recommendedName>
</protein>
<sequence length="380" mass="43794">MTDSRLVRNYKPSIGNTYYVQDIYKTGLKKLVGKTLQKLLEAWCLSSGYMPTVKGREIRSLRPEDAIDFGVEMLLQKRRFPNLRQITEQYFRHLSSRQKDILHQLFSLRMLEERFENGTIDEETPVTTLLLNTPWVPLYGPTQEVVSGTPVSSVYETEQNRRYYIAGLNQLDKTVCVLILRAFIRYLDPDKETSHAYCNGDRSKPKWWPSCIRHERPCWLEKQEVIEVTLHILCGLYTHGVRVGHLVNALQFSRARIKTDDFKVILEIVSIRALEEAFLMNNIDPRSPVYLRYISIASHTSLGPFPQTNAGSQALGLSRSAASTETRPVYPTPTVSTKIEHQHPPLNYHNPVPKWIQDRVLPLPGHMQSTVAPSKRFKYV</sequence>
<dbReference type="InterPro" id="IPR021264">
    <property type="entry name" value="AFUB_079030/YDR124W-like"/>
</dbReference>